<dbReference type="Proteomes" id="UP000002016">
    <property type="component" value="Chromosome"/>
</dbReference>
<feature type="transmembrane region" description="Helical" evidence="6">
    <location>
        <begin position="95"/>
        <end position="114"/>
    </location>
</feature>
<dbReference type="PANTHER" id="PTHR43124">
    <property type="entry name" value="PURINE EFFLUX PUMP PBUE"/>
    <property type="match status" value="1"/>
</dbReference>
<organism evidence="7 8">
    <name type="scientific">Pseudothermotoga lettingae (strain ATCC BAA-301 / DSM 14385 / NBRC 107922 / TMO)</name>
    <name type="common">Thermotoga lettingae</name>
    <dbReference type="NCBI Taxonomy" id="416591"/>
    <lineage>
        <taxon>Bacteria</taxon>
        <taxon>Thermotogati</taxon>
        <taxon>Thermotogota</taxon>
        <taxon>Thermotogae</taxon>
        <taxon>Thermotogales</taxon>
        <taxon>Thermotogaceae</taxon>
        <taxon>Pseudothermotoga</taxon>
    </lineage>
</organism>
<keyword evidence="3 6" id="KW-0812">Transmembrane</keyword>
<feature type="transmembrane region" description="Helical" evidence="6">
    <location>
        <begin position="362"/>
        <end position="383"/>
    </location>
</feature>
<dbReference type="Gene3D" id="1.20.1250.20">
    <property type="entry name" value="MFS general substrate transporter like domains"/>
    <property type="match status" value="1"/>
</dbReference>
<reference evidence="7 8" key="2">
    <citation type="journal article" date="2009" name="Proc. Natl. Acad. Sci. U.S.A.">
        <title>On the chimeric nature, thermophilic origin, and phylogenetic placement of the Thermotogales.</title>
        <authorList>
            <person name="Zhaxybayeva O."/>
            <person name="Swithers K.S."/>
            <person name="Lapierre P."/>
            <person name="Fournier G.P."/>
            <person name="Bickhart D.M."/>
            <person name="DeBoy R.T."/>
            <person name="Nelson K.E."/>
            <person name="Nesbo C.L."/>
            <person name="Doolittle W.F."/>
            <person name="Gogarten J.P."/>
            <person name="Noll K.M."/>
        </authorList>
    </citation>
    <scope>NUCLEOTIDE SEQUENCE [LARGE SCALE GENOMIC DNA]</scope>
    <source>
        <strain evidence="8">ATCC BAA-301 / DSM 14385 / NBRC 107922 / TMO</strain>
    </source>
</reference>
<evidence type="ECO:0000256" key="5">
    <source>
        <dbReference type="ARBA" id="ARBA00023136"/>
    </source>
</evidence>
<feature type="transmembrane region" description="Helical" evidence="6">
    <location>
        <begin position="134"/>
        <end position="157"/>
    </location>
</feature>
<accession>A8F5U0</accession>
<sequence>MVWRELDKGVRNYLWLYSISGFSFSAVIAVPSFGKLMNISIENVGWLFSFSYIVQAVLTYVLGKKFEQFSTNYGLFLAKISFALGSLLFALCNGLWLFAIAQMLLSFTDVFYPCQVMYERALFPPKYRETLYSYLFFATESTKAISYTLFVFVLSPFMGGKTFLKAVFVMIFLLNFFYAFSYLKILPKIQSGLVLHKGQVIATTNFRAFFSIMLHQYLSYVAFNFSGFLVISYYLIDYFKLSSSSPFLFEMVFSASVALSWFWRKRIRTKAHINLMIGNFLILSTFLLWVIPNVYVFFISHILMGIGFILWFPAKETIKIQIAPRELGRWEGFFQGLNIFSRIFTPVLSAYVAMALGYQQVFLISSIFSAFALLASLPAATWIRKFAYQSKVD</sequence>
<comment type="subcellular location">
    <subcellularLocation>
        <location evidence="1">Cell membrane</location>
        <topology evidence="1">Multi-pass membrane protein</topology>
    </subcellularLocation>
</comment>
<evidence type="ECO:0000313" key="8">
    <source>
        <dbReference type="Proteomes" id="UP000002016"/>
    </source>
</evidence>
<feature type="transmembrane region" description="Helical" evidence="6">
    <location>
        <begin position="271"/>
        <end position="289"/>
    </location>
</feature>
<dbReference type="GO" id="GO:0022857">
    <property type="term" value="F:transmembrane transporter activity"/>
    <property type="evidence" value="ECO:0007669"/>
    <property type="project" value="TreeGrafter"/>
</dbReference>
<dbReference type="RefSeq" id="WP_012003005.1">
    <property type="nucleotide sequence ID" value="NC_009828.1"/>
</dbReference>
<dbReference type="SUPFAM" id="SSF103473">
    <property type="entry name" value="MFS general substrate transporter"/>
    <property type="match status" value="1"/>
</dbReference>
<gene>
    <name evidence="7" type="ordered locus">Tlet_0958</name>
</gene>
<dbReference type="PANTHER" id="PTHR43124:SF3">
    <property type="entry name" value="CHLORAMPHENICOL EFFLUX PUMP RV0191"/>
    <property type="match status" value="1"/>
</dbReference>
<name>A8F5U0_PSELT</name>
<dbReference type="InterPro" id="IPR050189">
    <property type="entry name" value="MFS_Efflux_Transporters"/>
</dbReference>
<evidence type="ECO:0000256" key="3">
    <source>
        <dbReference type="ARBA" id="ARBA00022692"/>
    </source>
</evidence>
<evidence type="ECO:0000256" key="1">
    <source>
        <dbReference type="ARBA" id="ARBA00004651"/>
    </source>
</evidence>
<evidence type="ECO:0000256" key="4">
    <source>
        <dbReference type="ARBA" id="ARBA00022989"/>
    </source>
</evidence>
<feature type="transmembrane region" description="Helical" evidence="6">
    <location>
        <begin position="295"/>
        <end position="312"/>
    </location>
</feature>
<feature type="transmembrane region" description="Helical" evidence="6">
    <location>
        <begin position="247"/>
        <end position="264"/>
    </location>
</feature>
<keyword evidence="4 6" id="KW-1133">Transmembrane helix</keyword>
<feature type="transmembrane region" description="Helical" evidence="6">
    <location>
        <begin position="45"/>
        <end position="63"/>
    </location>
</feature>
<feature type="transmembrane region" description="Helical" evidence="6">
    <location>
        <begin position="12"/>
        <end position="33"/>
    </location>
</feature>
<dbReference type="eggNOG" id="COG2814">
    <property type="taxonomic scope" value="Bacteria"/>
</dbReference>
<evidence type="ECO:0008006" key="9">
    <source>
        <dbReference type="Google" id="ProtNLM"/>
    </source>
</evidence>
<feature type="transmembrane region" description="Helical" evidence="6">
    <location>
        <begin position="333"/>
        <end position="356"/>
    </location>
</feature>
<dbReference type="GO" id="GO:0005886">
    <property type="term" value="C:plasma membrane"/>
    <property type="evidence" value="ECO:0007669"/>
    <property type="project" value="UniProtKB-SubCell"/>
</dbReference>
<dbReference type="HOGENOM" id="CLU_681280_0_0_0"/>
<dbReference type="EMBL" id="CP000812">
    <property type="protein sequence ID" value="ABV33524.1"/>
    <property type="molecule type" value="Genomic_DNA"/>
</dbReference>
<dbReference type="InterPro" id="IPR036259">
    <property type="entry name" value="MFS_trans_sf"/>
</dbReference>
<evidence type="ECO:0000313" key="7">
    <source>
        <dbReference type="EMBL" id="ABV33524.1"/>
    </source>
</evidence>
<protein>
    <recommendedName>
        <fullName evidence="9">Major facilitator superfamily MFS_1</fullName>
    </recommendedName>
</protein>
<evidence type="ECO:0000256" key="2">
    <source>
        <dbReference type="ARBA" id="ARBA00022475"/>
    </source>
</evidence>
<keyword evidence="8" id="KW-1185">Reference proteome</keyword>
<dbReference type="AlphaFoldDB" id="A8F5U0"/>
<feature type="transmembrane region" description="Helical" evidence="6">
    <location>
        <begin position="217"/>
        <end position="235"/>
    </location>
</feature>
<dbReference type="STRING" id="416591.Tlet_0958"/>
<keyword evidence="2" id="KW-1003">Cell membrane</keyword>
<dbReference type="KEGG" id="tle:Tlet_0958"/>
<feature type="transmembrane region" description="Helical" evidence="6">
    <location>
        <begin position="163"/>
        <end position="183"/>
    </location>
</feature>
<evidence type="ECO:0000256" key="6">
    <source>
        <dbReference type="SAM" id="Phobius"/>
    </source>
</evidence>
<dbReference type="OrthoDB" id="41501at2"/>
<reference evidence="7 8" key="1">
    <citation type="submission" date="2007-08" db="EMBL/GenBank/DDBJ databases">
        <title>Complete sequence of Thermotoga lettingae TMO.</title>
        <authorList>
            <consortium name="US DOE Joint Genome Institute"/>
            <person name="Copeland A."/>
            <person name="Lucas S."/>
            <person name="Lapidus A."/>
            <person name="Barry K."/>
            <person name="Glavina del Rio T."/>
            <person name="Dalin E."/>
            <person name="Tice H."/>
            <person name="Pitluck S."/>
            <person name="Foster B."/>
            <person name="Bruce D."/>
            <person name="Schmutz J."/>
            <person name="Larimer F."/>
            <person name="Land M."/>
            <person name="Hauser L."/>
            <person name="Kyrpides N."/>
            <person name="Mikhailova N."/>
            <person name="Nelson K."/>
            <person name="Gogarten J.P."/>
            <person name="Noll K."/>
            <person name="Richardson P."/>
        </authorList>
    </citation>
    <scope>NUCLEOTIDE SEQUENCE [LARGE SCALE GENOMIC DNA]</scope>
    <source>
        <strain evidence="8">ATCC BAA-301 / DSM 14385 / NBRC 107922 / TMO</strain>
    </source>
</reference>
<proteinExistence type="predicted"/>
<feature type="transmembrane region" description="Helical" evidence="6">
    <location>
        <begin position="70"/>
        <end position="89"/>
    </location>
</feature>
<keyword evidence="5 6" id="KW-0472">Membrane</keyword>